<evidence type="ECO:0000313" key="2">
    <source>
        <dbReference type="Proteomes" id="UP001620597"/>
    </source>
</evidence>
<evidence type="ECO:0000313" key="1">
    <source>
        <dbReference type="EMBL" id="MFK4751473.1"/>
    </source>
</evidence>
<evidence type="ECO:0008006" key="3">
    <source>
        <dbReference type="Google" id="ProtNLM"/>
    </source>
</evidence>
<dbReference type="RefSeq" id="WP_305451563.1">
    <property type="nucleotide sequence ID" value="NZ_JBBKTX010000003.1"/>
</dbReference>
<proteinExistence type="predicted"/>
<reference evidence="1 2" key="1">
    <citation type="submission" date="2024-03" db="EMBL/GenBank/DDBJ databases">
        <title>High-quality draft genome sequence of Oceanobacter sp. wDCs-4.</title>
        <authorList>
            <person name="Dong C."/>
        </authorList>
    </citation>
    <scope>NUCLEOTIDE SEQUENCE [LARGE SCALE GENOMIC DNA]</scope>
    <source>
        <strain evidence="2">wDCs-4</strain>
    </source>
</reference>
<protein>
    <recommendedName>
        <fullName evidence="3">Transposase</fullName>
    </recommendedName>
</protein>
<dbReference type="EMBL" id="JBBKTX010000003">
    <property type="protein sequence ID" value="MFK4751473.1"/>
    <property type="molecule type" value="Genomic_DNA"/>
</dbReference>
<keyword evidence="2" id="KW-1185">Reference proteome</keyword>
<name>A0ABW8NEW0_9GAMM</name>
<sequence length="61" mass="7252">MSKLKYGDVRPVRKMTGDHKTDVLSCFDELEAKEQEEQLLTLKRRQREVEERAKKRFIGSN</sequence>
<organism evidence="1 2">
    <name type="scientific">Oceanobacter antarcticus</name>
    <dbReference type="NCBI Taxonomy" id="3133425"/>
    <lineage>
        <taxon>Bacteria</taxon>
        <taxon>Pseudomonadati</taxon>
        <taxon>Pseudomonadota</taxon>
        <taxon>Gammaproteobacteria</taxon>
        <taxon>Oceanospirillales</taxon>
        <taxon>Oceanospirillaceae</taxon>
        <taxon>Oceanobacter</taxon>
    </lineage>
</organism>
<dbReference type="Proteomes" id="UP001620597">
    <property type="component" value="Unassembled WGS sequence"/>
</dbReference>
<gene>
    <name evidence="1" type="ORF">WG929_03520</name>
</gene>
<accession>A0ABW8NEW0</accession>
<comment type="caution">
    <text evidence="1">The sequence shown here is derived from an EMBL/GenBank/DDBJ whole genome shotgun (WGS) entry which is preliminary data.</text>
</comment>